<accession>A0A2V2A6B8</accession>
<feature type="chain" id="PRO_5015890764" description="Lipoprotein" evidence="1">
    <location>
        <begin position="33"/>
        <end position="244"/>
    </location>
</feature>
<keyword evidence="3" id="KW-1185">Reference proteome</keyword>
<feature type="signal peptide" evidence="1">
    <location>
        <begin position="1"/>
        <end position="32"/>
    </location>
</feature>
<protein>
    <recommendedName>
        <fullName evidence="4">Lipoprotein</fullName>
    </recommendedName>
</protein>
<dbReference type="RefSeq" id="WP_109589377.1">
    <property type="nucleotide sequence ID" value="NZ_CAJGZY010000001.1"/>
</dbReference>
<dbReference type="PROSITE" id="PS51257">
    <property type="entry name" value="PROKAR_LIPOPROTEIN"/>
    <property type="match status" value="1"/>
</dbReference>
<sequence length="244" mass="27076">MASLHQRLNKALLLTIALAILSIVSGCSQPTADPTKKTIPTNSDQWQKKLGTTFEQLPQSEQQLLSRYMLRMKLSGAYESGAMPRTTIKQALVQQREYERLHPNNPTGKKSPIVSSQPAYSANAQNYPVALLPVKTSDSDSLNQVKLQFMLSNHGKFAIQSFKGTLTMQDANLAQGKSFNVPLTQFDPPIKPEQSGKIIIESSIEDINVMRAIKNTKDLTIMISKGTLILENGQEIKFDESLMK</sequence>
<dbReference type="Proteomes" id="UP000245655">
    <property type="component" value="Unassembled WGS sequence"/>
</dbReference>
<reference evidence="2 3" key="1">
    <citation type="submission" date="2018-05" db="EMBL/GenBank/DDBJ databases">
        <title>Genomic Encyclopedia of Type Strains, Phase IV (KMG-IV): sequencing the most valuable type-strain genomes for metagenomic binning, comparative biology and taxonomic classification.</title>
        <authorList>
            <person name="Goeker M."/>
        </authorList>
    </citation>
    <scope>NUCLEOTIDE SEQUENCE [LARGE SCALE GENOMIC DNA]</scope>
    <source>
        <strain evidence="2 3">DSM 7229</strain>
    </source>
</reference>
<comment type="caution">
    <text evidence="2">The sequence shown here is derived from an EMBL/GenBank/DDBJ whole genome shotgun (WGS) entry which is preliminary data.</text>
</comment>
<evidence type="ECO:0000313" key="2">
    <source>
        <dbReference type="EMBL" id="PWK15261.1"/>
    </source>
</evidence>
<keyword evidence="1" id="KW-0732">Signal</keyword>
<evidence type="ECO:0000256" key="1">
    <source>
        <dbReference type="SAM" id="SignalP"/>
    </source>
</evidence>
<name>A0A2V2A6B8_PSYIM</name>
<gene>
    <name evidence="2" type="ORF">C8D84_101209</name>
</gene>
<dbReference type="GeneID" id="60253982"/>
<organism evidence="2 3">
    <name type="scientific">Psychrobacter immobilis</name>
    <dbReference type="NCBI Taxonomy" id="498"/>
    <lineage>
        <taxon>Bacteria</taxon>
        <taxon>Pseudomonadati</taxon>
        <taxon>Pseudomonadota</taxon>
        <taxon>Gammaproteobacteria</taxon>
        <taxon>Moraxellales</taxon>
        <taxon>Moraxellaceae</taxon>
        <taxon>Psychrobacter</taxon>
    </lineage>
</organism>
<proteinExistence type="predicted"/>
<evidence type="ECO:0000313" key="3">
    <source>
        <dbReference type="Proteomes" id="UP000245655"/>
    </source>
</evidence>
<dbReference type="AlphaFoldDB" id="A0A2V2A6B8"/>
<evidence type="ECO:0008006" key="4">
    <source>
        <dbReference type="Google" id="ProtNLM"/>
    </source>
</evidence>
<dbReference type="EMBL" id="QGGM01000001">
    <property type="protein sequence ID" value="PWK15261.1"/>
    <property type="molecule type" value="Genomic_DNA"/>
</dbReference>